<dbReference type="PROSITE" id="PS01108">
    <property type="entry name" value="RIBOSOMAL_L24"/>
    <property type="match status" value="1"/>
</dbReference>
<evidence type="ECO:0000256" key="6">
    <source>
        <dbReference type="RuleBase" id="RU003477"/>
    </source>
</evidence>
<comment type="subunit">
    <text evidence="5">Part of the 50S ribosomal subunit.</text>
</comment>
<dbReference type="RefSeq" id="WP_200673753.1">
    <property type="nucleotide sequence ID" value="NZ_JAACYA010000001.1"/>
</dbReference>
<comment type="function">
    <text evidence="5">One of the proteins that surrounds the polypeptide exit tunnel on the outside of the subunit.</text>
</comment>
<dbReference type="Gene3D" id="2.30.30.30">
    <property type="match status" value="1"/>
</dbReference>
<dbReference type="InterPro" id="IPR041988">
    <property type="entry name" value="Ribosomal_uL24_KOW"/>
</dbReference>
<evidence type="ECO:0000256" key="1">
    <source>
        <dbReference type="ARBA" id="ARBA00010618"/>
    </source>
</evidence>
<gene>
    <name evidence="5" type="primary">rplX</name>
    <name evidence="8" type="ORF">GWK41_04775</name>
</gene>
<evidence type="ECO:0000256" key="2">
    <source>
        <dbReference type="ARBA" id="ARBA00022980"/>
    </source>
</evidence>
<dbReference type="Proteomes" id="UP000772812">
    <property type="component" value="Unassembled WGS sequence"/>
</dbReference>
<dbReference type="SUPFAM" id="SSF50104">
    <property type="entry name" value="Translation proteins SH3-like domain"/>
    <property type="match status" value="1"/>
</dbReference>
<keyword evidence="3 5" id="KW-0687">Ribonucleoprotein</keyword>
<keyword evidence="9" id="KW-1185">Reference proteome</keyword>
<dbReference type="EMBL" id="JAACYA010000001">
    <property type="protein sequence ID" value="MBK3332381.1"/>
    <property type="molecule type" value="Genomic_DNA"/>
</dbReference>
<dbReference type="Pfam" id="PF17136">
    <property type="entry name" value="ribosomal_L24"/>
    <property type="match status" value="1"/>
</dbReference>
<comment type="similarity">
    <text evidence="1 5 6">Belongs to the universal ribosomal protein uL24 family.</text>
</comment>
<name>A0ABS1GHN0_9AQUI</name>
<evidence type="ECO:0000313" key="9">
    <source>
        <dbReference type="Proteomes" id="UP000772812"/>
    </source>
</evidence>
<keyword evidence="2 5" id="KW-0689">Ribosomal protein</keyword>
<comment type="function">
    <text evidence="5">One of two assembly initiator proteins, it binds directly to the 5'-end of the 23S rRNA, where it nucleates assembly of the 50S subunit.</text>
</comment>
<proteinExistence type="inferred from homology"/>
<dbReference type="CDD" id="cd06089">
    <property type="entry name" value="KOW_RPL26"/>
    <property type="match status" value="1"/>
</dbReference>
<dbReference type="GO" id="GO:0005840">
    <property type="term" value="C:ribosome"/>
    <property type="evidence" value="ECO:0007669"/>
    <property type="project" value="UniProtKB-KW"/>
</dbReference>
<dbReference type="Pfam" id="PF00467">
    <property type="entry name" value="KOW"/>
    <property type="match status" value="1"/>
</dbReference>
<dbReference type="InterPro" id="IPR014722">
    <property type="entry name" value="Rib_uL2_dom2"/>
</dbReference>
<dbReference type="InterPro" id="IPR003256">
    <property type="entry name" value="Ribosomal_uL24"/>
</dbReference>
<keyword evidence="5" id="KW-0699">rRNA-binding</keyword>
<comment type="caution">
    <text evidence="8">The sequence shown here is derived from an EMBL/GenBank/DDBJ whole genome shotgun (WGS) entry which is preliminary data.</text>
</comment>
<organism evidence="8 9">
    <name type="scientific">Persephonella atlantica</name>
    <dbReference type="NCBI Taxonomy" id="2699429"/>
    <lineage>
        <taxon>Bacteria</taxon>
        <taxon>Pseudomonadati</taxon>
        <taxon>Aquificota</taxon>
        <taxon>Aquificia</taxon>
        <taxon>Aquificales</taxon>
        <taxon>Hydrogenothermaceae</taxon>
        <taxon>Persephonella</taxon>
    </lineage>
</organism>
<reference evidence="8 9" key="1">
    <citation type="journal article" date="2021" name="Syst. Appl. Microbiol.">
        <title>Persephonella atlantica sp. nov.: How to adapt to physico-chemical gradients in high temperature hydrothermal habitats.</title>
        <authorList>
            <person name="Francois D.X."/>
            <person name="Godfroy A."/>
            <person name="Mathien C."/>
            <person name="Aube J."/>
            <person name="Cathalot C."/>
            <person name="Lesongeur F."/>
            <person name="L'Haridon S."/>
            <person name="Philippon X."/>
            <person name="Roussel E.G."/>
        </authorList>
    </citation>
    <scope>NUCLEOTIDE SEQUENCE [LARGE SCALE GENOMIC DNA]</scope>
    <source>
        <strain evidence="8 9">MO1340</strain>
    </source>
</reference>
<evidence type="ECO:0000256" key="4">
    <source>
        <dbReference type="ARBA" id="ARBA00035206"/>
    </source>
</evidence>
<evidence type="ECO:0000256" key="3">
    <source>
        <dbReference type="ARBA" id="ARBA00023274"/>
    </source>
</evidence>
<keyword evidence="5" id="KW-0694">RNA-binding</keyword>
<feature type="domain" description="KOW" evidence="7">
    <location>
        <begin position="5"/>
        <end position="32"/>
    </location>
</feature>
<sequence>MVKTKLKKGDTVIVIAGKEKGKVGKIKQIIRNSDPNKVRVVIEGVNIGKKHIKHIEGIQEGGIVEIERPIHISNVMYYDEKNKQRVRIGIRIKEEGNKIIKERYNKKTGETIDTIWEKEKK</sequence>
<dbReference type="HAMAP" id="MF_01326_B">
    <property type="entry name" value="Ribosomal_uL24_B"/>
    <property type="match status" value="1"/>
</dbReference>
<evidence type="ECO:0000256" key="5">
    <source>
        <dbReference type="HAMAP-Rule" id="MF_01326"/>
    </source>
</evidence>
<dbReference type="SMART" id="SM00739">
    <property type="entry name" value="KOW"/>
    <property type="match status" value="1"/>
</dbReference>
<dbReference type="InterPro" id="IPR005824">
    <property type="entry name" value="KOW"/>
</dbReference>
<dbReference type="InterPro" id="IPR005825">
    <property type="entry name" value="Ribosomal_uL24_CS"/>
</dbReference>
<dbReference type="InterPro" id="IPR057264">
    <property type="entry name" value="Ribosomal_uL24_C"/>
</dbReference>
<protein>
    <recommendedName>
        <fullName evidence="4 5">Large ribosomal subunit protein uL24</fullName>
    </recommendedName>
</protein>
<evidence type="ECO:0000259" key="7">
    <source>
        <dbReference type="SMART" id="SM00739"/>
    </source>
</evidence>
<evidence type="ECO:0000313" key="8">
    <source>
        <dbReference type="EMBL" id="MBK3332381.1"/>
    </source>
</evidence>
<dbReference type="InterPro" id="IPR008991">
    <property type="entry name" value="Translation_prot_SH3-like_sf"/>
</dbReference>
<accession>A0ABS1GHN0</accession>
<dbReference type="PANTHER" id="PTHR12903">
    <property type="entry name" value="MITOCHONDRIAL RIBOSOMAL PROTEIN L24"/>
    <property type="match status" value="1"/>
</dbReference>
<dbReference type="NCBIfam" id="TIGR01079">
    <property type="entry name" value="rplX_bact"/>
    <property type="match status" value="1"/>
</dbReference>